<dbReference type="EMBL" id="VFON01000001">
    <property type="protein sequence ID" value="TQL42173.1"/>
    <property type="molecule type" value="Genomic_DNA"/>
</dbReference>
<evidence type="ECO:0000313" key="3">
    <source>
        <dbReference type="EMBL" id="TQL42173.1"/>
    </source>
</evidence>
<dbReference type="InterPro" id="IPR001387">
    <property type="entry name" value="Cro/C1-type_HTH"/>
</dbReference>
<dbReference type="PANTHER" id="PTHR46797:SF1">
    <property type="entry name" value="METHYLPHOSPHONATE SYNTHASE"/>
    <property type="match status" value="1"/>
</dbReference>
<evidence type="ECO:0000256" key="1">
    <source>
        <dbReference type="ARBA" id="ARBA00023125"/>
    </source>
</evidence>
<dbReference type="InterPro" id="IPR010982">
    <property type="entry name" value="Lambda_DNA-bd_dom_sf"/>
</dbReference>
<accession>A0A542Y2C0</accession>
<sequence>MLVPAPDLLALGIEVARLRRAHGYSIDALAEAAGVHRKTIIQIEAGRVAARVSTLHGIAHALDAPLAELLEPLCRQHAVPQRSAAR</sequence>
<evidence type="ECO:0000313" key="4">
    <source>
        <dbReference type="Proteomes" id="UP000319094"/>
    </source>
</evidence>
<dbReference type="CDD" id="cd00093">
    <property type="entry name" value="HTH_XRE"/>
    <property type="match status" value="1"/>
</dbReference>
<dbReference type="OrthoDB" id="5584941at2"/>
<keyword evidence="4" id="KW-1185">Reference proteome</keyword>
<name>A0A542Y2C0_9MICO</name>
<dbReference type="GO" id="GO:0005829">
    <property type="term" value="C:cytosol"/>
    <property type="evidence" value="ECO:0007669"/>
    <property type="project" value="TreeGrafter"/>
</dbReference>
<dbReference type="PROSITE" id="PS50943">
    <property type="entry name" value="HTH_CROC1"/>
    <property type="match status" value="1"/>
</dbReference>
<dbReference type="Proteomes" id="UP000319094">
    <property type="component" value="Unassembled WGS sequence"/>
</dbReference>
<dbReference type="RefSeq" id="WP_141885665.1">
    <property type="nucleotide sequence ID" value="NZ_BAAAUY010000023.1"/>
</dbReference>
<dbReference type="SUPFAM" id="SSF47413">
    <property type="entry name" value="lambda repressor-like DNA-binding domains"/>
    <property type="match status" value="1"/>
</dbReference>
<organism evidence="3 4">
    <name type="scientific">Leucobacter komagatae</name>
    <dbReference type="NCBI Taxonomy" id="55969"/>
    <lineage>
        <taxon>Bacteria</taxon>
        <taxon>Bacillati</taxon>
        <taxon>Actinomycetota</taxon>
        <taxon>Actinomycetes</taxon>
        <taxon>Micrococcales</taxon>
        <taxon>Microbacteriaceae</taxon>
        <taxon>Leucobacter</taxon>
    </lineage>
</organism>
<dbReference type="AlphaFoldDB" id="A0A542Y2C0"/>
<dbReference type="InterPro" id="IPR050807">
    <property type="entry name" value="TransReg_Diox_bact_type"/>
</dbReference>
<keyword evidence="1 3" id="KW-0238">DNA-binding</keyword>
<dbReference type="GO" id="GO:0003677">
    <property type="term" value="F:DNA binding"/>
    <property type="evidence" value="ECO:0007669"/>
    <property type="project" value="UniProtKB-KW"/>
</dbReference>
<dbReference type="GO" id="GO:0003700">
    <property type="term" value="F:DNA-binding transcription factor activity"/>
    <property type="evidence" value="ECO:0007669"/>
    <property type="project" value="TreeGrafter"/>
</dbReference>
<evidence type="ECO:0000259" key="2">
    <source>
        <dbReference type="PROSITE" id="PS50943"/>
    </source>
</evidence>
<proteinExistence type="predicted"/>
<comment type="caution">
    <text evidence="3">The sequence shown here is derived from an EMBL/GenBank/DDBJ whole genome shotgun (WGS) entry which is preliminary data.</text>
</comment>
<feature type="domain" description="HTH cro/C1-type" evidence="2">
    <location>
        <begin position="15"/>
        <end position="69"/>
    </location>
</feature>
<gene>
    <name evidence="3" type="ORF">FB468_0155</name>
</gene>
<reference evidence="3 4" key="1">
    <citation type="submission" date="2019-06" db="EMBL/GenBank/DDBJ databases">
        <title>Sequencing the genomes of 1000 actinobacteria strains.</title>
        <authorList>
            <person name="Klenk H.-P."/>
        </authorList>
    </citation>
    <scope>NUCLEOTIDE SEQUENCE [LARGE SCALE GENOMIC DNA]</scope>
    <source>
        <strain evidence="3 4">DSM 8803</strain>
    </source>
</reference>
<dbReference type="SMART" id="SM00530">
    <property type="entry name" value="HTH_XRE"/>
    <property type="match status" value="1"/>
</dbReference>
<dbReference type="PANTHER" id="PTHR46797">
    <property type="entry name" value="HTH-TYPE TRANSCRIPTIONAL REGULATOR"/>
    <property type="match status" value="1"/>
</dbReference>
<dbReference type="Pfam" id="PF01381">
    <property type="entry name" value="HTH_3"/>
    <property type="match status" value="1"/>
</dbReference>
<protein>
    <submittedName>
        <fullName evidence="3">DNA-binding XRE family transcriptional regulator</fullName>
    </submittedName>
</protein>
<dbReference type="Gene3D" id="1.10.260.40">
    <property type="entry name" value="lambda repressor-like DNA-binding domains"/>
    <property type="match status" value="1"/>
</dbReference>